<dbReference type="Proteomes" id="UP001589890">
    <property type="component" value="Unassembled WGS sequence"/>
</dbReference>
<proteinExistence type="predicted"/>
<evidence type="ECO:0000313" key="2">
    <source>
        <dbReference type="Proteomes" id="UP001589890"/>
    </source>
</evidence>
<protein>
    <submittedName>
        <fullName evidence="1">Uncharacterized protein</fullName>
    </submittedName>
</protein>
<evidence type="ECO:0000313" key="1">
    <source>
        <dbReference type="EMBL" id="MFC0626118.1"/>
    </source>
</evidence>
<comment type="caution">
    <text evidence="1">The sequence shown here is derived from an EMBL/GenBank/DDBJ whole genome shotgun (WGS) entry which is preliminary data.</text>
</comment>
<gene>
    <name evidence="1" type="ORF">ACFFGN_18720</name>
</gene>
<sequence>MKMALAIAVPIATLLAIVITLCVSDARARCDRLETEAGAAPAPAPAPAKAIPVETTPPVMFGDPWANDALDWADPVDLLFSPDCGTPDPNQPAPHLCYRCHKTNVPAWQLWCVHCRPLVVRTDVMDETRTAEL</sequence>
<dbReference type="EMBL" id="JBHLTC010000022">
    <property type="protein sequence ID" value="MFC0626118.1"/>
    <property type="molecule type" value="Genomic_DNA"/>
</dbReference>
<reference evidence="1 2" key="1">
    <citation type="submission" date="2024-09" db="EMBL/GenBank/DDBJ databases">
        <authorList>
            <person name="Sun Q."/>
            <person name="Mori K."/>
        </authorList>
    </citation>
    <scope>NUCLEOTIDE SEQUENCE [LARGE SCALE GENOMIC DNA]</scope>
    <source>
        <strain evidence="1 2">CGMCC 1.15906</strain>
    </source>
</reference>
<keyword evidence="2" id="KW-1185">Reference proteome</keyword>
<organism evidence="1 2">
    <name type="scientific">Kribbella deserti</name>
    <dbReference type="NCBI Taxonomy" id="1926257"/>
    <lineage>
        <taxon>Bacteria</taxon>
        <taxon>Bacillati</taxon>
        <taxon>Actinomycetota</taxon>
        <taxon>Actinomycetes</taxon>
        <taxon>Propionibacteriales</taxon>
        <taxon>Kribbellaceae</taxon>
        <taxon>Kribbella</taxon>
    </lineage>
</organism>
<name>A0ABV6QPL7_9ACTN</name>
<accession>A0ABV6QPL7</accession>
<dbReference type="RefSeq" id="WP_380049244.1">
    <property type="nucleotide sequence ID" value="NZ_JBHLTC010000022.1"/>
</dbReference>